<keyword evidence="8" id="KW-1185">Reference proteome</keyword>
<dbReference type="InterPro" id="IPR005828">
    <property type="entry name" value="MFS_sugar_transport-like"/>
</dbReference>
<dbReference type="InterPro" id="IPR020846">
    <property type="entry name" value="MFS_dom"/>
</dbReference>
<feature type="transmembrane region" description="Helical" evidence="5">
    <location>
        <begin position="385"/>
        <end position="404"/>
    </location>
</feature>
<feature type="transmembrane region" description="Helical" evidence="5">
    <location>
        <begin position="357"/>
        <end position="378"/>
    </location>
</feature>
<feature type="transmembrane region" description="Helical" evidence="5">
    <location>
        <begin position="328"/>
        <end position="345"/>
    </location>
</feature>
<evidence type="ECO:0000256" key="3">
    <source>
        <dbReference type="ARBA" id="ARBA00022989"/>
    </source>
</evidence>
<dbReference type="GO" id="GO:0022857">
    <property type="term" value="F:transmembrane transporter activity"/>
    <property type="evidence" value="ECO:0007669"/>
    <property type="project" value="InterPro"/>
</dbReference>
<dbReference type="SUPFAM" id="SSF103473">
    <property type="entry name" value="MFS general substrate transporter"/>
    <property type="match status" value="1"/>
</dbReference>
<organism evidence="7 8">
    <name type="scientific">Mola mola</name>
    <name type="common">Ocean sunfish</name>
    <name type="synonym">Tetraodon mola</name>
    <dbReference type="NCBI Taxonomy" id="94237"/>
    <lineage>
        <taxon>Eukaryota</taxon>
        <taxon>Metazoa</taxon>
        <taxon>Chordata</taxon>
        <taxon>Craniata</taxon>
        <taxon>Vertebrata</taxon>
        <taxon>Euteleostomi</taxon>
        <taxon>Actinopterygii</taxon>
        <taxon>Neopterygii</taxon>
        <taxon>Teleostei</taxon>
        <taxon>Neoteleostei</taxon>
        <taxon>Acanthomorphata</taxon>
        <taxon>Eupercaria</taxon>
        <taxon>Tetraodontiformes</taxon>
        <taxon>Molidae</taxon>
        <taxon>Mola</taxon>
    </lineage>
</organism>
<dbReference type="PROSITE" id="PS50850">
    <property type="entry name" value="MFS"/>
    <property type="match status" value="1"/>
</dbReference>
<dbReference type="PANTHER" id="PTHR24064">
    <property type="entry name" value="SOLUTE CARRIER FAMILY 22 MEMBER"/>
    <property type="match status" value="1"/>
</dbReference>
<dbReference type="InterPro" id="IPR036259">
    <property type="entry name" value="MFS_trans_sf"/>
</dbReference>
<evidence type="ECO:0000313" key="8">
    <source>
        <dbReference type="Proteomes" id="UP000261620"/>
    </source>
</evidence>
<feature type="transmembrane region" description="Helical" evidence="5">
    <location>
        <begin position="194"/>
        <end position="212"/>
    </location>
</feature>
<keyword evidence="3 5" id="KW-1133">Transmembrane helix</keyword>
<keyword evidence="4 5" id="KW-0472">Membrane</keyword>
<evidence type="ECO:0000256" key="1">
    <source>
        <dbReference type="ARBA" id="ARBA00004141"/>
    </source>
</evidence>
<evidence type="ECO:0000256" key="2">
    <source>
        <dbReference type="ARBA" id="ARBA00022692"/>
    </source>
</evidence>
<dbReference type="Pfam" id="PF00083">
    <property type="entry name" value="Sugar_tr"/>
    <property type="match status" value="1"/>
</dbReference>
<feature type="transmembrane region" description="Helical" evidence="5">
    <location>
        <begin position="472"/>
        <end position="492"/>
    </location>
</feature>
<feature type="transmembrane region" description="Helical" evidence="5">
    <location>
        <begin position="224"/>
        <end position="248"/>
    </location>
</feature>
<name>A0A3Q4BVM4_MOLML</name>
<evidence type="ECO:0000256" key="4">
    <source>
        <dbReference type="ARBA" id="ARBA00023136"/>
    </source>
</evidence>
<feature type="domain" description="Major facilitator superfamily (MFS) profile" evidence="6">
    <location>
        <begin position="21"/>
        <end position="497"/>
    </location>
</feature>
<feature type="transmembrane region" description="Helical" evidence="5">
    <location>
        <begin position="254"/>
        <end position="272"/>
    </location>
</feature>
<dbReference type="GO" id="GO:0016020">
    <property type="term" value="C:membrane"/>
    <property type="evidence" value="ECO:0007669"/>
    <property type="project" value="UniProtKB-SubCell"/>
</dbReference>
<reference evidence="7" key="2">
    <citation type="submission" date="2025-09" db="UniProtKB">
        <authorList>
            <consortium name="Ensembl"/>
        </authorList>
    </citation>
    <scope>IDENTIFICATION</scope>
</reference>
<feature type="transmembrane region" description="Helical" evidence="5">
    <location>
        <begin position="444"/>
        <end position="466"/>
    </location>
</feature>
<dbReference type="InterPro" id="IPR005829">
    <property type="entry name" value="Sugar_transporter_CS"/>
</dbReference>
<dbReference type="Gene3D" id="1.20.1250.20">
    <property type="entry name" value="MFS general substrate transporter like domains"/>
    <property type="match status" value="1"/>
</dbReference>
<accession>A0A3Q4BVM4</accession>
<evidence type="ECO:0000313" key="7">
    <source>
        <dbReference type="Ensembl" id="ENSMMOP00000025992.1"/>
    </source>
</evidence>
<proteinExistence type="predicted"/>
<evidence type="ECO:0000256" key="5">
    <source>
        <dbReference type="SAM" id="Phobius"/>
    </source>
</evidence>
<keyword evidence="2 5" id="KW-0812">Transmembrane</keyword>
<reference evidence="7" key="1">
    <citation type="submission" date="2025-08" db="UniProtKB">
        <authorList>
            <consortium name="Ensembl"/>
        </authorList>
    </citation>
    <scope>IDENTIFICATION</scope>
</reference>
<dbReference type="Proteomes" id="UP000261620">
    <property type="component" value="Unplaced"/>
</dbReference>
<feature type="transmembrane region" description="Helical" evidence="5">
    <location>
        <begin position="20"/>
        <end position="44"/>
    </location>
</feature>
<evidence type="ECO:0000259" key="6">
    <source>
        <dbReference type="PROSITE" id="PS50850"/>
    </source>
</evidence>
<protein>
    <recommendedName>
        <fullName evidence="6">Major facilitator superfamily (MFS) profile domain-containing protein</fullName>
    </recommendedName>
</protein>
<dbReference type="STRING" id="94237.ENSMMOP00000025992"/>
<dbReference type="PROSITE" id="PS00216">
    <property type="entry name" value="SUGAR_TRANSPORT_1"/>
    <property type="match status" value="1"/>
</dbReference>
<dbReference type="AlphaFoldDB" id="A0A3Q4BVM4"/>
<sequence>MTDYEESVAFLGTWGPFQRRVLFLLCLIAVPSGYNILSVIFLLATPPHHCYIPTESNLSQEWIEASIPVQQVAGLPERSSCSRYELDLVQNLSALGTRSGLGLKQEGCKDGWTYSTEHFQSTVVTEFNLVCGDQWKQPLSSLVYFLGGLSGCLASGPISDRFGRKPVLFGAIVILSTFTCAVAFAPSWPVSTVIFFMMGLGQIASYIVVFVLGSEILTGRTRVFYSNLCLPFAYVFGMMMLPCSAYLVGHWRHLSLIMAVPGLASIPLCWLIPESSRWLVSRGRLQEAELRLRSAALENRVKAPDVIFPESQKGNSLSFPDLLRTQNIRAITIMLFSLNMSYFGMQFNMTGLSGNPFLNYVLVSGVEFLAFAASWLVVRSFPRRPSFICFTLLGSLALLLIQITLSLRSITLSLVMLGKFGILAGISVLYIFTGELSPTVIRNTALSSCASFSRVGCCVSPYLLQLVVISQYLPWIIVGSLSLLSGFICFFLPETFRQPLPDTIQQMRRVQRSVCGATSHSLKSANVENRAPPGFYFDCRFTGSHVSLLGFTEAAQSSEVRRYG</sequence>
<dbReference type="Ensembl" id="ENSMMOT00000026432.1">
    <property type="protein sequence ID" value="ENSMMOP00000025992.1"/>
    <property type="gene ID" value="ENSMMOG00000019711.1"/>
</dbReference>
<feature type="transmembrane region" description="Helical" evidence="5">
    <location>
        <begin position="410"/>
        <end position="432"/>
    </location>
</feature>
<feature type="transmembrane region" description="Helical" evidence="5">
    <location>
        <begin position="167"/>
        <end position="188"/>
    </location>
</feature>
<comment type="subcellular location">
    <subcellularLocation>
        <location evidence="1">Membrane</location>
        <topology evidence="1">Multi-pass membrane protein</topology>
    </subcellularLocation>
</comment>